<evidence type="ECO:0000256" key="9">
    <source>
        <dbReference type="SAM" id="MobiDB-lite"/>
    </source>
</evidence>
<dbReference type="SUPFAM" id="SSF55729">
    <property type="entry name" value="Acyl-CoA N-acyltransferases (Nat)"/>
    <property type="match status" value="2"/>
</dbReference>
<evidence type="ECO:0000313" key="13">
    <source>
        <dbReference type="Proteomes" id="UP000298030"/>
    </source>
</evidence>
<comment type="similarity">
    <text evidence="1 8">Belongs to the NMT family.</text>
</comment>
<feature type="domain" description="Glycylpeptide N-tetradecanoyltransferase C-terminal" evidence="11">
    <location>
        <begin position="332"/>
        <end position="557"/>
    </location>
</feature>
<dbReference type="STRING" id="71717.A0A4Y7TR84"/>
<reference evidence="12 13" key="1">
    <citation type="journal article" date="2019" name="Nat. Ecol. Evol.">
        <title>Megaphylogeny resolves global patterns of mushroom evolution.</title>
        <authorList>
            <person name="Varga T."/>
            <person name="Krizsan K."/>
            <person name="Foldi C."/>
            <person name="Dima B."/>
            <person name="Sanchez-Garcia M."/>
            <person name="Sanchez-Ramirez S."/>
            <person name="Szollosi G.J."/>
            <person name="Szarkandi J.G."/>
            <person name="Papp V."/>
            <person name="Albert L."/>
            <person name="Andreopoulos W."/>
            <person name="Angelini C."/>
            <person name="Antonin V."/>
            <person name="Barry K.W."/>
            <person name="Bougher N.L."/>
            <person name="Buchanan P."/>
            <person name="Buyck B."/>
            <person name="Bense V."/>
            <person name="Catcheside P."/>
            <person name="Chovatia M."/>
            <person name="Cooper J."/>
            <person name="Damon W."/>
            <person name="Desjardin D."/>
            <person name="Finy P."/>
            <person name="Geml J."/>
            <person name="Haridas S."/>
            <person name="Hughes K."/>
            <person name="Justo A."/>
            <person name="Karasinski D."/>
            <person name="Kautmanova I."/>
            <person name="Kiss B."/>
            <person name="Kocsube S."/>
            <person name="Kotiranta H."/>
            <person name="LaButti K.M."/>
            <person name="Lechner B.E."/>
            <person name="Liimatainen K."/>
            <person name="Lipzen A."/>
            <person name="Lukacs Z."/>
            <person name="Mihaltcheva S."/>
            <person name="Morgado L.N."/>
            <person name="Niskanen T."/>
            <person name="Noordeloos M.E."/>
            <person name="Ohm R.A."/>
            <person name="Ortiz-Santana B."/>
            <person name="Ovrebo C."/>
            <person name="Racz N."/>
            <person name="Riley R."/>
            <person name="Savchenko A."/>
            <person name="Shiryaev A."/>
            <person name="Soop K."/>
            <person name="Spirin V."/>
            <person name="Szebenyi C."/>
            <person name="Tomsovsky M."/>
            <person name="Tulloss R.E."/>
            <person name="Uehling J."/>
            <person name="Grigoriev I.V."/>
            <person name="Vagvolgyi C."/>
            <person name="Papp T."/>
            <person name="Martin F.M."/>
            <person name="Miettinen O."/>
            <person name="Hibbett D.S."/>
            <person name="Nagy L.G."/>
        </authorList>
    </citation>
    <scope>NUCLEOTIDE SEQUENCE [LARGE SCALE GENOMIC DNA]</scope>
    <source>
        <strain evidence="12 13">FP101781</strain>
    </source>
</reference>
<dbReference type="FunFam" id="3.40.630.170:FF:000003">
    <property type="entry name" value="Glycylpeptide N-tetradecanoyltransferase"/>
    <property type="match status" value="1"/>
</dbReference>
<comment type="catalytic activity">
    <reaction evidence="7">
        <text>N-terminal glycyl-[protein] + tetradecanoyl-CoA = N-tetradecanoylglycyl-[protein] + CoA + H(+)</text>
        <dbReference type="Rhea" id="RHEA:15521"/>
        <dbReference type="Rhea" id="RHEA-COMP:12666"/>
        <dbReference type="Rhea" id="RHEA-COMP:12667"/>
        <dbReference type="ChEBI" id="CHEBI:15378"/>
        <dbReference type="ChEBI" id="CHEBI:57287"/>
        <dbReference type="ChEBI" id="CHEBI:57385"/>
        <dbReference type="ChEBI" id="CHEBI:64723"/>
        <dbReference type="ChEBI" id="CHEBI:133050"/>
        <dbReference type="EC" id="2.3.1.97"/>
    </reaction>
</comment>
<dbReference type="InterPro" id="IPR016181">
    <property type="entry name" value="Acyl_CoA_acyltransferase"/>
</dbReference>
<dbReference type="EC" id="2.3.1.97" evidence="3 7"/>
<proteinExistence type="inferred from homology"/>
<keyword evidence="6 7" id="KW-0012">Acyltransferase</keyword>
<keyword evidence="5 7" id="KW-0808">Transferase</keyword>
<dbReference type="InterPro" id="IPR022677">
    <property type="entry name" value="NMT_C"/>
</dbReference>
<protein>
    <recommendedName>
        <fullName evidence="4 7">Glycylpeptide N-tetradecanoyltransferase</fullName>
        <ecNumber evidence="3 7">2.3.1.97</ecNumber>
    </recommendedName>
</protein>
<evidence type="ECO:0000256" key="5">
    <source>
        <dbReference type="ARBA" id="ARBA00022679"/>
    </source>
</evidence>
<dbReference type="GO" id="GO:0004379">
    <property type="term" value="F:glycylpeptide N-tetradecanoyltransferase activity"/>
    <property type="evidence" value="ECO:0007669"/>
    <property type="project" value="UniProtKB-EC"/>
</dbReference>
<evidence type="ECO:0000313" key="12">
    <source>
        <dbReference type="EMBL" id="TEB36408.1"/>
    </source>
</evidence>
<dbReference type="InterPro" id="IPR022678">
    <property type="entry name" value="NMT_CS"/>
</dbReference>
<gene>
    <name evidence="12" type="ORF">FA13DRAFT_1683801</name>
</gene>
<dbReference type="FunFam" id="3.40.630.30:FF:000042">
    <property type="entry name" value="Glycylpeptide N-tetradecanoyltransferase"/>
    <property type="match status" value="1"/>
</dbReference>
<feature type="domain" description="Glycylpeptide N-tetradecanoyltransferase N-terminal" evidence="10">
    <location>
        <begin position="160"/>
        <end position="318"/>
    </location>
</feature>
<dbReference type="AlphaFoldDB" id="A0A4Y7TR84"/>
<dbReference type="Pfam" id="PF01233">
    <property type="entry name" value="NMT"/>
    <property type="match status" value="1"/>
</dbReference>
<dbReference type="InterPro" id="IPR022676">
    <property type="entry name" value="NMT_N"/>
</dbReference>
<evidence type="ECO:0000256" key="2">
    <source>
        <dbReference type="ARBA" id="ARBA00011245"/>
    </source>
</evidence>
<dbReference type="InterPro" id="IPR000903">
    <property type="entry name" value="NMT"/>
</dbReference>
<dbReference type="OrthoDB" id="60315at2759"/>
<keyword evidence="13" id="KW-1185">Reference proteome</keyword>
<evidence type="ECO:0000259" key="10">
    <source>
        <dbReference type="Pfam" id="PF01233"/>
    </source>
</evidence>
<feature type="compositionally biased region" description="Basic and acidic residues" evidence="9">
    <location>
        <begin position="63"/>
        <end position="79"/>
    </location>
</feature>
<dbReference type="PIRSF" id="PIRSF015892">
    <property type="entry name" value="N-myristl_transf"/>
    <property type="match status" value="1"/>
</dbReference>
<dbReference type="PANTHER" id="PTHR11377:SF5">
    <property type="entry name" value="GLYCYLPEPTIDE N-TETRADECANOYLTRANSFERASE"/>
    <property type="match status" value="1"/>
</dbReference>
<name>A0A4Y7TR84_COPMI</name>
<evidence type="ECO:0000259" key="11">
    <source>
        <dbReference type="Pfam" id="PF02799"/>
    </source>
</evidence>
<comment type="subunit">
    <text evidence="2">Monomer.</text>
</comment>
<dbReference type="GO" id="GO:0005737">
    <property type="term" value="C:cytoplasm"/>
    <property type="evidence" value="ECO:0007669"/>
    <property type="project" value="TreeGrafter"/>
</dbReference>
<comment type="function">
    <text evidence="7">Adds a myristoyl group to the N-terminal glycine residue of certain cellular proteins.</text>
</comment>
<evidence type="ECO:0000256" key="7">
    <source>
        <dbReference type="RuleBase" id="RU000586"/>
    </source>
</evidence>
<dbReference type="Proteomes" id="UP000298030">
    <property type="component" value="Unassembled WGS sequence"/>
</dbReference>
<accession>A0A4Y7TR84</accession>
<sequence length="559" mass="62499">MSNESTIAGSSTKSTIIDAVAVDSDHDEQSDLEIEGESSHAPNAASSSSVGKKKKKKKSKASKLLDKLKGNGEDRHGDEVPQEVVDQVMEEIRTQGTLSPEELSAESIRQALQEMKILEVVKGKAGIGGLNPKDMGEHKFWATQPVPQMGEGPPEEDGYIEPSRPVDQVRQTPYGLPNGYEWSTLDIQDPDQNKEVYDILSRNYVEDDYAAFRFQYSAEFLRWALTPPGYHQEWHIGVRMTSNKKLIAFISGVPMMLRVRKNVIPVSEINYLCVHKKLRSKRLAPVLIKEVTRQCHLKGIFQAIYTAGVVIPTPVSVCRYFHRSLNIPKLIETKFSYVPRNMTLARMIRVNKLESKTSLPGLREMEEKDLAHVADLFRRYMQRFDMAPIMTLEEARHNFLSGKGTGKLGSAGKGRRIGQVTWSYVVEDPETQKITDFFSFYSLPSTIINDTKYGTLEAAYLYYYATESAFEPVAEISGQLKQRLTSLIGDALIVGNEAAFDVFNALTLMDNVPVLGDLKFGVGDGFLNFYLYNWRTTQLAGMNGVDGQSPGKGIGVVML</sequence>
<evidence type="ECO:0000256" key="1">
    <source>
        <dbReference type="ARBA" id="ARBA00009469"/>
    </source>
</evidence>
<dbReference type="PROSITE" id="PS00976">
    <property type="entry name" value="NMT_2"/>
    <property type="match status" value="1"/>
</dbReference>
<evidence type="ECO:0000256" key="6">
    <source>
        <dbReference type="ARBA" id="ARBA00023315"/>
    </source>
</evidence>
<organism evidence="12 13">
    <name type="scientific">Coprinellus micaceus</name>
    <name type="common">Glistening ink-cap mushroom</name>
    <name type="synonym">Coprinus micaceus</name>
    <dbReference type="NCBI Taxonomy" id="71717"/>
    <lineage>
        <taxon>Eukaryota</taxon>
        <taxon>Fungi</taxon>
        <taxon>Dikarya</taxon>
        <taxon>Basidiomycota</taxon>
        <taxon>Agaricomycotina</taxon>
        <taxon>Agaricomycetes</taxon>
        <taxon>Agaricomycetidae</taxon>
        <taxon>Agaricales</taxon>
        <taxon>Agaricineae</taxon>
        <taxon>Psathyrellaceae</taxon>
        <taxon>Coprinellus</taxon>
    </lineage>
</organism>
<comment type="caution">
    <text evidence="12">The sequence shown here is derived from an EMBL/GenBank/DDBJ whole genome shotgun (WGS) entry which is preliminary data.</text>
</comment>
<feature type="region of interest" description="Disordered" evidence="9">
    <location>
        <begin position="1"/>
        <end position="83"/>
    </location>
</feature>
<evidence type="ECO:0000256" key="3">
    <source>
        <dbReference type="ARBA" id="ARBA00012923"/>
    </source>
</evidence>
<evidence type="ECO:0000256" key="8">
    <source>
        <dbReference type="RuleBase" id="RU004178"/>
    </source>
</evidence>
<dbReference type="Pfam" id="PF02799">
    <property type="entry name" value="NMT_C"/>
    <property type="match status" value="1"/>
</dbReference>
<evidence type="ECO:0000256" key="4">
    <source>
        <dbReference type="ARBA" id="ARBA00022240"/>
    </source>
</evidence>
<feature type="compositionally biased region" description="Low complexity" evidence="9">
    <location>
        <begin position="39"/>
        <end position="50"/>
    </location>
</feature>
<feature type="compositionally biased region" description="Basic residues" evidence="9">
    <location>
        <begin position="51"/>
        <end position="61"/>
    </location>
</feature>
<dbReference type="PANTHER" id="PTHR11377">
    <property type="entry name" value="N-MYRISTOYL TRANSFERASE"/>
    <property type="match status" value="1"/>
</dbReference>
<dbReference type="EMBL" id="QPFP01000006">
    <property type="protein sequence ID" value="TEB36408.1"/>
    <property type="molecule type" value="Genomic_DNA"/>
</dbReference>
<dbReference type="Gene3D" id="3.40.630.30">
    <property type="match status" value="2"/>
</dbReference>
<feature type="compositionally biased region" description="Polar residues" evidence="9">
    <location>
        <begin position="1"/>
        <end position="15"/>
    </location>
</feature>